<gene>
    <name evidence="5" type="ORF">BJG266_LOCUS40899</name>
    <name evidence="6" type="ORF">QVE165_LOCUS57776</name>
</gene>
<dbReference type="SMART" id="SM00028">
    <property type="entry name" value="TPR"/>
    <property type="match status" value="4"/>
</dbReference>
<name>A0A815Q761_9BILA</name>
<dbReference type="Pfam" id="PF03496">
    <property type="entry name" value="ADPrib_exo_Tox"/>
    <property type="match status" value="1"/>
</dbReference>
<evidence type="ECO:0000256" key="1">
    <source>
        <dbReference type="ARBA" id="ARBA00022737"/>
    </source>
</evidence>
<evidence type="ECO:0000256" key="3">
    <source>
        <dbReference type="PROSITE-ProRule" id="PRU00339"/>
    </source>
</evidence>
<dbReference type="Gene3D" id="1.25.40.10">
    <property type="entry name" value="Tetratricopeptide repeat domain"/>
    <property type="match status" value="1"/>
</dbReference>
<comment type="caution">
    <text evidence="5">The sequence shown here is derived from an EMBL/GenBank/DDBJ whole genome shotgun (WGS) entry which is preliminary data.</text>
</comment>
<dbReference type="PANTHER" id="PTHR45641">
    <property type="entry name" value="TETRATRICOPEPTIDE REPEAT PROTEIN (AFU_ORTHOLOGUE AFUA_6G03870)"/>
    <property type="match status" value="1"/>
</dbReference>
<dbReference type="PROSITE" id="PS51996">
    <property type="entry name" value="TR_MART"/>
    <property type="match status" value="1"/>
</dbReference>
<dbReference type="SUPFAM" id="SSF56399">
    <property type="entry name" value="ADP-ribosylation"/>
    <property type="match status" value="1"/>
</dbReference>
<dbReference type="AlphaFoldDB" id="A0A815Q761"/>
<dbReference type="InterPro" id="IPR003540">
    <property type="entry name" value="ADP-ribosyltransferase"/>
</dbReference>
<dbReference type="InterPro" id="IPR019734">
    <property type="entry name" value="TPR_rpt"/>
</dbReference>
<dbReference type="Proteomes" id="UP000663832">
    <property type="component" value="Unassembled WGS sequence"/>
</dbReference>
<evidence type="ECO:0000259" key="4">
    <source>
        <dbReference type="Pfam" id="PF03496"/>
    </source>
</evidence>
<dbReference type="PANTHER" id="PTHR45641:SF1">
    <property type="entry name" value="AAA+ ATPASE DOMAIN-CONTAINING PROTEIN"/>
    <property type="match status" value="1"/>
</dbReference>
<accession>A0A815Q761</accession>
<dbReference type="PROSITE" id="PS50005">
    <property type="entry name" value="TPR"/>
    <property type="match status" value="1"/>
</dbReference>
<evidence type="ECO:0000313" key="8">
    <source>
        <dbReference type="Proteomes" id="UP000663877"/>
    </source>
</evidence>
<organism evidence="5 8">
    <name type="scientific">Adineta steineri</name>
    <dbReference type="NCBI Taxonomy" id="433720"/>
    <lineage>
        <taxon>Eukaryota</taxon>
        <taxon>Metazoa</taxon>
        <taxon>Spiralia</taxon>
        <taxon>Gnathifera</taxon>
        <taxon>Rotifera</taxon>
        <taxon>Eurotatoria</taxon>
        <taxon>Bdelloidea</taxon>
        <taxon>Adinetida</taxon>
        <taxon>Adinetidae</taxon>
        <taxon>Adineta</taxon>
    </lineage>
</organism>
<dbReference type="Proteomes" id="UP000663877">
    <property type="component" value="Unassembled WGS sequence"/>
</dbReference>
<keyword evidence="7" id="KW-1185">Reference proteome</keyword>
<evidence type="ECO:0000256" key="2">
    <source>
        <dbReference type="ARBA" id="ARBA00022803"/>
    </source>
</evidence>
<dbReference type="InterPro" id="IPR011990">
    <property type="entry name" value="TPR-like_helical_dom_sf"/>
</dbReference>
<reference evidence="5" key="1">
    <citation type="submission" date="2021-02" db="EMBL/GenBank/DDBJ databases">
        <authorList>
            <person name="Nowell W R."/>
        </authorList>
    </citation>
    <scope>NUCLEOTIDE SEQUENCE</scope>
</reference>
<evidence type="ECO:0000313" key="5">
    <source>
        <dbReference type="EMBL" id="CAF1459463.1"/>
    </source>
</evidence>
<dbReference type="Gene3D" id="3.90.176.10">
    <property type="entry name" value="Toxin ADP-ribosyltransferase, Chain A, domain 1"/>
    <property type="match status" value="1"/>
</dbReference>
<evidence type="ECO:0000313" key="7">
    <source>
        <dbReference type="Proteomes" id="UP000663832"/>
    </source>
</evidence>
<dbReference type="Pfam" id="PF13424">
    <property type="entry name" value="TPR_12"/>
    <property type="match status" value="2"/>
</dbReference>
<sequence length="730" mass="85704">MLHQVDFRLVASSNKSNANPELSTLEKPNLESITLIWYDPQNDKTEDTKRTLETLREINDKVILYSDWVECITYMRSIENEKIFLITSGKEFTSIMSEIKPLKQIDSIFILCLEIDQYETLLQSNELIVGIYCEISALIESIKQQVELLHRQVDAFTFYNEHQENSTHDLSKESAEFLWFQLFKDVILRMPRKDQAKKELIEFACQFYRRDGKEKQNIIDFEQSYHVDESIYWYTKNSFLYKLVNKALRTEDIEQLHIFRFFISDLSSELARMHKSQIRKQKNTIKLYRGLKMGNDELTKLKENLGCIISANGFLSTSYSKDIAMEFATKPTKRTNIVSVLQEIECSSDILESIVFANITKYSEFEQEQEVLFDLSSTFKIESISENDPQIVVVKLTATDAGTKIAKKYVDLNRKRNEETTPDILFGILLVQMGKYDQSLTYFKNLLNSSDDKVDEARIFNTMGSAYLCKPKLDRAYIFAKRAYRMMIFVVKGSRIKDSTRPMTVMAHVYLRKEMYEESLDFYLDVLEISEKFYGRKHLDTAVALNHIGNVYYEIRDYEQSLVYYEKSFKIRKEQLPHVHLDIAASLNNLGLARWGLQSIDKALEHLRESLKIRKQLLPSDHISIIQSLDNIATLLYEQHRIDDALQYFTDALSIQKISFNPTDRVDLLRRLKQKVKLIRFASDLPMVLIQEKLPGRLYHTYRQDNLEVRSRMHDERNKSELRYVTLNLT</sequence>
<feature type="repeat" description="TPR" evidence="3">
    <location>
        <begin position="542"/>
        <end position="575"/>
    </location>
</feature>
<keyword evidence="2 3" id="KW-0802">TPR repeat</keyword>
<dbReference type="OrthoDB" id="5986190at2759"/>
<feature type="domain" description="ADP ribosyltransferase" evidence="4">
    <location>
        <begin position="228"/>
        <end position="387"/>
    </location>
</feature>
<evidence type="ECO:0000313" key="6">
    <source>
        <dbReference type="EMBL" id="CAF1632812.1"/>
    </source>
</evidence>
<dbReference type="GO" id="GO:0005576">
    <property type="term" value="C:extracellular region"/>
    <property type="evidence" value="ECO:0007669"/>
    <property type="project" value="InterPro"/>
</dbReference>
<protein>
    <recommendedName>
        <fullName evidence="4">ADP ribosyltransferase domain-containing protein</fullName>
    </recommendedName>
</protein>
<keyword evidence="1" id="KW-0677">Repeat</keyword>
<dbReference type="EMBL" id="CAJNOM010002451">
    <property type="protein sequence ID" value="CAF1632812.1"/>
    <property type="molecule type" value="Genomic_DNA"/>
</dbReference>
<proteinExistence type="predicted"/>
<dbReference type="EMBL" id="CAJNOI010002129">
    <property type="protein sequence ID" value="CAF1459463.1"/>
    <property type="molecule type" value="Genomic_DNA"/>
</dbReference>
<dbReference type="SUPFAM" id="SSF48452">
    <property type="entry name" value="TPR-like"/>
    <property type="match status" value="2"/>
</dbReference>